<proteinExistence type="predicted"/>
<dbReference type="EMBL" id="LR593886">
    <property type="protein sequence ID" value="VTS01482.1"/>
    <property type="molecule type" value="Genomic_DNA"/>
</dbReference>
<feature type="region of interest" description="Disordered" evidence="1">
    <location>
        <begin position="1"/>
        <end position="23"/>
    </location>
</feature>
<dbReference type="Proteomes" id="UP000464178">
    <property type="component" value="Chromosome"/>
</dbReference>
<gene>
    <name evidence="2" type="ORF">SOIL9_78350</name>
</gene>
<sequence>MRSRAYYRTHSVPGKDKNQIGAKAHRERVVDLRKPQSRGAHTLLACALFGAQSVQPPALKFDTFTLTNAKRFAGGDVTITFTVGRPSYTWPVNGQLRTICGPAEIEGDDQERTVSLIGDCLKKAREGKSLTVRGTLRVVHHEAYAVDPVHGICQGRDPVRGALTCPCRQKIP</sequence>
<evidence type="ECO:0000256" key="1">
    <source>
        <dbReference type="SAM" id="MobiDB-lite"/>
    </source>
</evidence>
<protein>
    <submittedName>
        <fullName evidence="2">Uncharacterized protein</fullName>
    </submittedName>
</protein>
<organism evidence="2 3">
    <name type="scientific">Gemmata massiliana</name>
    <dbReference type="NCBI Taxonomy" id="1210884"/>
    <lineage>
        <taxon>Bacteria</taxon>
        <taxon>Pseudomonadati</taxon>
        <taxon>Planctomycetota</taxon>
        <taxon>Planctomycetia</taxon>
        <taxon>Gemmatales</taxon>
        <taxon>Gemmataceae</taxon>
        <taxon>Gemmata</taxon>
    </lineage>
</organism>
<reference evidence="2 3" key="1">
    <citation type="submission" date="2019-05" db="EMBL/GenBank/DDBJ databases">
        <authorList>
            <consortium name="Science for Life Laboratories"/>
        </authorList>
    </citation>
    <scope>NUCLEOTIDE SEQUENCE [LARGE SCALE GENOMIC DNA]</scope>
    <source>
        <strain evidence="2">Soil9</strain>
    </source>
</reference>
<dbReference type="AlphaFoldDB" id="A0A6P2DI36"/>
<dbReference type="KEGG" id="gms:SOIL9_78350"/>
<evidence type="ECO:0000313" key="3">
    <source>
        <dbReference type="Proteomes" id="UP000464178"/>
    </source>
</evidence>
<name>A0A6P2DI36_9BACT</name>
<evidence type="ECO:0000313" key="2">
    <source>
        <dbReference type="EMBL" id="VTS01482.1"/>
    </source>
</evidence>
<accession>A0A6P2DI36</accession>
<keyword evidence="3" id="KW-1185">Reference proteome</keyword>